<dbReference type="InterPro" id="IPR038665">
    <property type="entry name" value="Voltage-dep_anion_channel_sf"/>
</dbReference>
<dbReference type="RefSeq" id="WP_336600741.1">
    <property type="nucleotide sequence ID" value="NZ_JACFYJ010000060.1"/>
</dbReference>
<feature type="transmembrane region" description="Helical" evidence="6">
    <location>
        <begin position="168"/>
        <end position="189"/>
    </location>
</feature>
<feature type="transmembrane region" description="Helical" evidence="6">
    <location>
        <begin position="104"/>
        <end position="122"/>
    </location>
</feature>
<keyword evidence="4 6" id="KW-0472">Membrane</keyword>
<accession>A0ABU8IZ98</accession>
<dbReference type="Gene3D" id="1.50.10.150">
    <property type="entry name" value="Voltage-dependent anion channel"/>
    <property type="match status" value="1"/>
</dbReference>
<dbReference type="InterPro" id="IPR004695">
    <property type="entry name" value="SLAC1/Mae1/Ssu1/TehA"/>
</dbReference>
<feature type="transmembrane region" description="Helical" evidence="6">
    <location>
        <begin position="142"/>
        <end position="162"/>
    </location>
</feature>
<feature type="transmembrane region" description="Helical" evidence="6">
    <location>
        <begin position="282"/>
        <end position="304"/>
    </location>
</feature>
<comment type="caution">
    <text evidence="7">The sequence shown here is derived from an EMBL/GenBank/DDBJ whole genome shotgun (WGS) entry which is preliminary data.</text>
</comment>
<gene>
    <name evidence="7" type="primary">tehA</name>
    <name evidence="7" type="ORF">H3V53_28015</name>
</gene>
<feature type="transmembrane region" description="Helical" evidence="6">
    <location>
        <begin position="37"/>
        <end position="60"/>
    </location>
</feature>
<evidence type="ECO:0000256" key="1">
    <source>
        <dbReference type="ARBA" id="ARBA00004141"/>
    </source>
</evidence>
<evidence type="ECO:0000256" key="4">
    <source>
        <dbReference type="ARBA" id="ARBA00023136"/>
    </source>
</evidence>
<proteinExistence type="predicted"/>
<evidence type="ECO:0000313" key="8">
    <source>
        <dbReference type="Proteomes" id="UP001386437"/>
    </source>
</evidence>
<dbReference type="Proteomes" id="UP001386437">
    <property type="component" value="Unassembled WGS sequence"/>
</dbReference>
<evidence type="ECO:0000313" key="7">
    <source>
        <dbReference type="EMBL" id="MEI6000892.1"/>
    </source>
</evidence>
<feature type="region of interest" description="Disordered" evidence="5">
    <location>
        <begin position="371"/>
        <end position="393"/>
    </location>
</feature>
<feature type="compositionally biased region" description="Low complexity" evidence="5">
    <location>
        <begin position="330"/>
        <end position="340"/>
    </location>
</feature>
<dbReference type="EMBL" id="JACFYJ010000060">
    <property type="protein sequence ID" value="MEI6000892.1"/>
    <property type="molecule type" value="Genomic_DNA"/>
</dbReference>
<name>A0ABU8IZ98_9BURK</name>
<dbReference type="PANTHER" id="PTHR37955">
    <property type="entry name" value="TELLURITE RESISTANCE PROTEIN TEHA"/>
    <property type="match status" value="1"/>
</dbReference>
<feature type="compositionally biased region" description="Basic and acidic residues" evidence="5">
    <location>
        <begin position="380"/>
        <end position="393"/>
    </location>
</feature>
<feature type="region of interest" description="Disordered" evidence="5">
    <location>
        <begin position="330"/>
        <end position="352"/>
    </location>
</feature>
<comment type="subcellular location">
    <subcellularLocation>
        <location evidence="1">Membrane</location>
        <topology evidence="1">Multi-pass membrane protein</topology>
    </subcellularLocation>
</comment>
<feature type="transmembrane region" description="Helical" evidence="6">
    <location>
        <begin position="258"/>
        <end position="276"/>
    </location>
</feature>
<dbReference type="PANTHER" id="PTHR37955:SF1">
    <property type="entry name" value="DEP DOMAIN-CONTAINING PROTEIN"/>
    <property type="match status" value="1"/>
</dbReference>
<keyword evidence="2 6" id="KW-0812">Transmembrane</keyword>
<evidence type="ECO:0000256" key="2">
    <source>
        <dbReference type="ARBA" id="ARBA00022692"/>
    </source>
</evidence>
<dbReference type="InterPro" id="IPR039264">
    <property type="entry name" value="TehA"/>
</dbReference>
<keyword evidence="8" id="KW-1185">Reference proteome</keyword>
<feature type="transmembrane region" description="Helical" evidence="6">
    <location>
        <begin position="226"/>
        <end position="246"/>
    </location>
</feature>
<dbReference type="InterPro" id="IPR052951">
    <property type="entry name" value="Tellurite_res_ion_channel"/>
</dbReference>
<organism evidence="7 8">
    <name type="scientific">Paraburkholderia bengalensis</name>
    <dbReference type="NCBI Taxonomy" id="2747562"/>
    <lineage>
        <taxon>Bacteria</taxon>
        <taxon>Pseudomonadati</taxon>
        <taxon>Pseudomonadota</taxon>
        <taxon>Betaproteobacteria</taxon>
        <taxon>Burkholderiales</taxon>
        <taxon>Burkholderiaceae</taxon>
        <taxon>Paraburkholderia</taxon>
    </lineage>
</organism>
<evidence type="ECO:0000256" key="6">
    <source>
        <dbReference type="SAM" id="Phobius"/>
    </source>
</evidence>
<reference evidence="7 8" key="1">
    <citation type="journal article" date="2022" name="Arch. Microbiol.">
        <title>Paraburkholderia bengalensis sp. nov. isolated from roots of Oryza sativa, IR64.</title>
        <authorList>
            <person name="Nag P."/>
            <person name="Mondal N."/>
            <person name="Sarkar J."/>
            <person name="Das S."/>
        </authorList>
    </citation>
    <scope>NUCLEOTIDE SEQUENCE [LARGE SCALE GENOMIC DNA]</scope>
    <source>
        <strain evidence="7 8">IR64_4_BI</strain>
    </source>
</reference>
<keyword evidence="3 6" id="KW-1133">Transmembrane helix</keyword>
<evidence type="ECO:0000256" key="5">
    <source>
        <dbReference type="SAM" id="MobiDB-lite"/>
    </source>
</evidence>
<dbReference type="Pfam" id="PF03595">
    <property type="entry name" value="SLAC1"/>
    <property type="match status" value="1"/>
</dbReference>
<protein>
    <submittedName>
        <fullName evidence="7">Dicarboxylate transporter/tellurite-resistance protein TehA</fullName>
    </submittedName>
</protein>
<dbReference type="NCBIfam" id="NF008032">
    <property type="entry name" value="PRK10764.1"/>
    <property type="match status" value="1"/>
</dbReference>
<feature type="transmembrane region" description="Helical" evidence="6">
    <location>
        <begin position="12"/>
        <end position="31"/>
    </location>
</feature>
<dbReference type="CDD" id="cd09324">
    <property type="entry name" value="TDT_TehA"/>
    <property type="match status" value="1"/>
</dbReference>
<sequence length="393" mass="41905">MQKKSNETVIPAAFFGIAVGFLALANAWRVAARIWPVPAGIVDVLTFVALGVWIVVLAAYARKWLVQRAQAQAEWRHPLQSSFMALGPVASLLAASALNNYAHVAALTVFVLAAGAQLVLGIQLQSRYWQGGRDPELTTPALYLPAVAPGFVSATTAASFGWHEASMLFFGAGMLSWLAIESLVLHRAAVHAPLPEAQRPLLGIQAAPPVVGGVAYMSLTHGAPDVFAYALLGYGLYQALLVLRLLPWIRRQPFAPSYWAFTFGASALPTLALRMVERGAAGTVQWLAVALFVAANVVIGTIAWKTLRVWADGRLLPRVEPAAQATQAAMGAQGAQVEQARTPADATSTSPAITQVSRAARTVKIAQVVKHATHRMHAAPRRDSSPSREHTAA</sequence>
<evidence type="ECO:0000256" key="3">
    <source>
        <dbReference type="ARBA" id="ARBA00022989"/>
    </source>
</evidence>